<dbReference type="Gene3D" id="1.10.287.950">
    <property type="entry name" value="Methyl-accepting chemotaxis protein"/>
    <property type="match status" value="1"/>
</dbReference>
<evidence type="ECO:0000256" key="3">
    <source>
        <dbReference type="PROSITE-ProRule" id="PRU00284"/>
    </source>
</evidence>
<keyword evidence="5" id="KW-0472">Membrane</keyword>
<reference evidence="7 8" key="1">
    <citation type="journal article" date="2022" name="Antonie Van Leeuwenhoek">
        <title>Whole genome sequencing of the halophilic Halomonas qaidamensis XH36, a novel species strain with high ectoine production.</title>
        <authorList>
            <person name="Zhang T."/>
            <person name="Cui T."/>
            <person name="Cao Y."/>
            <person name="Li Y."/>
            <person name="Li F."/>
            <person name="Zhu D."/>
            <person name="Xing J."/>
        </authorList>
    </citation>
    <scope>NUCLEOTIDE SEQUENCE [LARGE SCALE GENOMIC DNA]</scope>
    <source>
        <strain evidence="7 8">XH36</strain>
    </source>
</reference>
<accession>A0ABY6JQT9</accession>
<name>A0ABY6JQT9_9GAMM</name>
<sequence>MALLQKGRYALGFQHWLWLGFAVIIALMVAITAIGIQRVNAIDEALTRINDVHGMKQRYAIDFRGSVHDRAIALRDVVGLTTYSAVQEQLDLIKALEEDYAEAESALSALLTTHDDIPEAEREAYAQIQRTAESTQAAVAEVLAFRSTNNLSAARFVLFEDAAPRFKQWLGDINAFIDLQEVRSVEETRAARELAGTFQATMLVLVGLAIVISLIIAALPGRWLKRTLGATPEKVRERVQTIGSGDFSTAANGVSASGFSGNRFSENRFSENSIMQALSDMTQQLSETVNRVRLASFEVENDSYQISDNSTELLSRVEQQASMLTQSATAMEQLGSTVAHNAERAKQVDHQASDAAALAGEGGAMVKQVESAMQALNTRSEEVVTIVSLIDSIAFQTNILALNASVEAARAGEAGRGFAVVAQEVRNLATRSAEASRQISELIHANLQQVTESASLVNKASEKTHRVVEAINRVTALVGEISQASAEQARAVQEVGQAVTQMDGVTQQNADLVKQTAATGEELRLRSSQLGEAIARFDLDEDQLQPRARTVDEINQQHELAYLPAY</sequence>
<keyword evidence="5" id="KW-1133">Transmembrane helix</keyword>
<proteinExistence type="inferred from homology"/>
<keyword evidence="5" id="KW-0812">Transmembrane</keyword>
<dbReference type="PANTHER" id="PTHR43531">
    <property type="entry name" value="PROTEIN ICFG"/>
    <property type="match status" value="1"/>
</dbReference>
<dbReference type="SUPFAM" id="SSF58104">
    <property type="entry name" value="Methyl-accepting chemotaxis protein (MCP) signaling domain"/>
    <property type="match status" value="1"/>
</dbReference>
<gene>
    <name evidence="7" type="ORF">K1Y77_15590</name>
</gene>
<keyword evidence="8" id="KW-1185">Reference proteome</keyword>
<dbReference type="Pfam" id="PF00015">
    <property type="entry name" value="MCPsignal"/>
    <property type="match status" value="1"/>
</dbReference>
<comment type="similarity">
    <text evidence="2">Belongs to the methyl-accepting chemotaxis (MCP) protein family.</text>
</comment>
<dbReference type="RefSeq" id="WP_264429425.1">
    <property type="nucleotide sequence ID" value="NZ_CP080627.1"/>
</dbReference>
<evidence type="ECO:0000259" key="6">
    <source>
        <dbReference type="PROSITE" id="PS50111"/>
    </source>
</evidence>
<keyword evidence="1" id="KW-0488">Methylation</keyword>
<evidence type="ECO:0000313" key="8">
    <source>
        <dbReference type="Proteomes" id="UP001163082"/>
    </source>
</evidence>
<organism evidence="7 8">
    <name type="scientific">Halomonas qaidamensis</name>
    <dbReference type="NCBI Taxonomy" id="2866211"/>
    <lineage>
        <taxon>Bacteria</taxon>
        <taxon>Pseudomonadati</taxon>
        <taxon>Pseudomonadota</taxon>
        <taxon>Gammaproteobacteria</taxon>
        <taxon>Oceanospirillales</taxon>
        <taxon>Halomonadaceae</taxon>
        <taxon>Halomonas</taxon>
    </lineage>
</organism>
<dbReference type="SMART" id="SM00283">
    <property type="entry name" value="MA"/>
    <property type="match status" value="1"/>
</dbReference>
<dbReference type="InterPro" id="IPR024478">
    <property type="entry name" value="HlyB_4HB_MCP"/>
</dbReference>
<dbReference type="Proteomes" id="UP001163082">
    <property type="component" value="Chromosome"/>
</dbReference>
<dbReference type="InterPro" id="IPR051310">
    <property type="entry name" value="MCP_chemotaxis"/>
</dbReference>
<dbReference type="CDD" id="cd11386">
    <property type="entry name" value="MCP_signal"/>
    <property type="match status" value="1"/>
</dbReference>
<evidence type="ECO:0000313" key="7">
    <source>
        <dbReference type="EMBL" id="UYV18857.1"/>
    </source>
</evidence>
<feature type="domain" description="Methyl-accepting transducer" evidence="6">
    <location>
        <begin position="295"/>
        <end position="524"/>
    </location>
</feature>
<dbReference type="PANTHER" id="PTHR43531:SF14">
    <property type="entry name" value="METHYL-ACCEPTING CHEMOTAXIS PROTEIN I-RELATED"/>
    <property type="match status" value="1"/>
</dbReference>
<evidence type="ECO:0000256" key="5">
    <source>
        <dbReference type="SAM" id="Phobius"/>
    </source>
</evidence>
<dbReference type="PROSITE" id="PS50111">
    <property type="entry name" value="CHEMOTAXIS_TRANSDUC_2"/>
    <property type="match status" value="1"/>
</dbReference>
<evidence type="ECO:0000256" key="2">
    <source>
        <dbReference type="ARBA" id="ARBA00029447"/>
    </source>
</evidence>
<protein>
    <submittedName>
        <fullName evidence="7">MCP four helix bundle domain-containing protein</fullName>
    </submittedName>
</protein>
<dbReference type="CDD" id="cd19411">
    <property type="entry name" value="MCP2201-like_sensor"/>
    <property type="match status" value="1"/>
</dbReference>
<feature type="coiled-coil region" evidence="4">
    <location>
        <begin position="86"/>
        <end position="113"/>
    </location>
</feature>
<feature type="transmembrane region" description="Helical" evidence="5">
    <location>
        <begin position="16"/>
        <end position="36"/>
    </location>
</feature>
<dbReference type="Pfam" id="PF12729">
    <property type="entry name" value="4HB_MCP_1"/>
    <property type="match status" value="1"/>
</dbReference>
<dbReference type="EMBL" id="CP080627">
    <property type="protein sequence ID" value="UYV18857.1"/>
    <property type="molecule type" value="Genomic_DNA"/>
</dbReference>
<dbReference type="InterPro" id="IPR047347">
    <property type="entry name" value="YvaQ-like_sensor"/>
</dbReference>
<evidence type="ECO:0000256" key="4">
    <source>
        <dbReference type="SAM" id="Coils"/>
    </source>
</evidence>
<dbReference type="InterPro" id="IPR004089">
    <property type="entry name" value="MCPsignal_dom"/>
</dbReference>
<keyword evidence="4" id="KW-0175">Coiled coil</keyword>
<feature type="transmembrane region" description="Helical" evidence="5">
    <location>
        <begin position="202"/>
        <end position="224"/>
    </location>
</feature>
<keyword evidence="3" id="KW-0807">Transducer</keyword>
<evidence type="ECO:0000256" key="1">
    <source>
        <dbReference type="ARBA" id="ARBA00022481"/>
    </source>
</evidence>